<evidence type="ECO:0000313" key="4">
    <source>
        <dbReference type="Proteomes" id="UP000245622"/>
    </source>
</evidence>
<evidence type="ECO:0000313" key="3">
    <source>
        <dbReference type="EMBL" id="CED94379.1"/>
    </source>
</evidence>
<name>A0A1V1I2N6_9FIRM</name>
<feature type="transmembrane region" description="Helical" evidence="1">
    <location>
        <begin position="306"/>
        <end position="327"/>
    </location>
</feature>
<feature type="transmembrane region" description="Helical" evidence="1">
    <location>
        <begin position="128"/>
        <end position="154"/>
    </location>
</feature>
<feature type="domain" description="Nucleoside transporter/FeoB GTPase Gate" evidence="2">
    <location>
        <begin position="129"/>
        <end position="219"/>
    </location>
</feature>
<feature type="transmembrane region" description="Helical" evidence="1">
    <location>
        <begin position="205"/>
        <end position="223"/>
    </location>
</feature>
<keyword evidence="1" id="KW-0812">Transmembrane</keyword>
<feature type="transmembrane region" description="Helical" evidence="1">
    <location>
        <begin position="235"/>
        <end position="253"/>
    </location>
</feature>
<feature type="transmembrane region" description="Helical" evidence="1">
    <location>
        <begin position="61"/>
        <end position="82"/>
    </location>
</feature>
<dbReference type="GeneID" id="82205803"/>
<feature type="transmembrane region" description="Helical" evidence="1">
    <location>
        <begin position="91"/>
        <end position="108"/>
    </location>
</feature>
<keyword evidence="1" id="KW-0472">Membrane</keyword>
<keyword evidence="1" id="KW-1133">Transmembrane helix</keyword>
<proteinExistence type="predicted"/>
<feature type="transmembrane region" description="Helical" evidence="1">
    <location>
        <begin position="383"/>
        <end position="403"/>
    </location>
</feature>
<protein>
    <recommendedName>
        <fullName evidence="2">Nucleoside transporter/FeoB GTPase Gate domain-containing protein</fullName>
    </recommendedName>
</protein>
<reference evidence="3 4" key="1">
    <citation type="submission" date="2014-04" db="EMBL/GenBank/DDBJ databases">
        <authorList>
            <person name="Hornung B.V."/>
        </authorList>
    </citation>
    <scope>NUCLEOTIDE SEQUENCE [LARGE SCALE GENOMIC DNA]</scope>
    <source>
        <strain evidence="3 4">CRIB</strain>
    </source>
</reference>
<dbReference type="AlphaFoldDB" id="A0A1V1I2N6"/>
<dbReference type="EMBL" id="LN555523">
    <property type="protein sequence ID" value="CED94379.1"/>
    <property type="molecule type" value="Genomic_DNA"/>
</dbReference>
<dbReference type="InterPro" id="IPR011642">
    <property type="entry name" value="Gate_dom"/>
</dbReference>
<keyword evidence="4" id="KW-1185">Reference proteome</keyword>
<dbReference type="KEGG" id="ril:CRIB_1772"/>
<dbReference type="Pfam" id="PF07670">
    <property type="entry name" value="Gate"/>
    <property type="match status" value="1"/>
</dbReference>
<organism evidence="3 4">
    <name type="scientific">Romboutsia ilealis</name>
    <dbReference type="NCBI Taxonomy" id="1115758"/>
    <lineage>
        <taxon>Bacteria</taxon>
        <taxon>Bacillati</taxon>
        <taxon>Bacillota</taxon>
        <taxon>Clostridia</taxon>
        <taxon>Peptostreptococcales</taxon>
        <taxon>Peptostreptococcaceae</taxon>
        <taxon>Romboutsia</taxon>
    </lineage>
</organism>
<feature type="transmembrane region" description="Helical" evidence="1">
    <location>
        <begin position="415"/>
        <end position="437"/>
    </location>
</feature>
<evidence type="ECO:0000256" key="1">
    <source>
        <dbReference type="SAM" id="Phobius"/>
    </source>
</evidence>
<evidence type="ECO:0000259" key="2">
    <source>
        <dbReference type="Pfam" id="PF07670"/>
    </source>
</evidence>
<dbReference type="RefSeq" id="WP_180701906.1">
    <property type="nucleotide sequence ID" value="NZ_CAJUCR010000015.1"/>
</dbReference>
<gene>
    <name evidence="3" type="ORF">CRIB_1772</name>
</gene>
<accession>A0A1V1I2N6</accession>
<sequence length="442" mass="51819">MENISKEIESKDIKMKNFFEIVKIVIYSTIGIIIFFIPVTVDNQTKTILHHIAYRLQVNYRGLLQLCTIIYITIGIIKSLLVNHKSNLKKIYSYFSIFSIFIVINIFYDKYSIVLLDDNISLILEETILNLITLLPLSAIFITFILDFGLLDIVEAYCHKSMKKLFNLSGKSVLNIIMYIFNDYFCGYFMTNLLYKKGRIRQREACTILLNFSIASISISNYISEELNLNKINFFILSIFILFLVNTILCRMYPINKKKKSYYIKTSYKESYFKNDKLINSIKKHIQNKEDINVFKSIIRNFEESIHIIISVIPNLVLIMYLGNIIINNMDIVYNLKFIFSYILEILRFNNIDEISRFLINGFFNDVIAIDLLNKNIGYTSKLLIGIICVLKCTSITTNILYLQITNIPINKIEFLASYILRIILILLISYIIFYLYNIYTI</sequence>
<dbReference type="Proteomes" id="UP000245622">
    <property type="component" value="Chromosome 1"/>
</dbReference>
<feature type="transmembrane region" description="Helical" evidence="1">
    <location>
        <begin position="21"/>
        <end position="41"/>
    </location>
</feature>